<evidence type="ECO:0000256" key="3">
    <source>
        <dbReference type="ARBA" id="ARBA00022553"/>
    </source>
</evidence>
<sequence>MPSFNSGESKKGCLNKECGESAVTYLPATPGQQAMWWLDNTLEQPQCYNVPVLLTVNATLDADIMQRAVAELTLRHEIFRTRFVYLDGKLQQRIGADGYLSFSHRQPEQTETPESVTAQLAASRLSLAEGPLSIINMLSSDSGTTWLACCFHHIIIDAPSVRIVLHDLLRIYCALDEKRVLPAFNGTGSYQEFTRWQAASLAAAECEDMRVYWRQALHPAPPLSDLPVDFPRRLREDTKAAYTMLALNEQEADSLQRHARSLSMTPFMYMSMCWQFFLSRMSGQNDITVGVPFTLRDRSEFAETPGYMINTLPVRVQVNEDDTVSTLAAKVRQSFIGAHFNKLLPFNEIVALSRENAGQDSPLFRTLLVMPDTRGDIFNDLPFKVMLDDYFSQMAKYDLTLFFEAQPQWKLTLEYKTALYHPQTIDYWLKIFRHLLSAMGEDGEVLLSSLRLLDAPLSRELVVRSSLKSCTEAWRFDALAAFNQHAISHSADTALITANGTRSYGWLAERSGQIAAYLQQQLNIAPGKRVALLLERNAEAIATLFGVLKTGAAYIPIDPQYPQERIGYMLQDASVDCIATTRSLVAKFPVSGSVPLLLIDDIPPEYPGEYSYIKRMPDDELYIIYTSGSTGQPKGVRLLNKTLNNLIKWQRDVSECDQGDCTLHFMSLSFDVSVQEIFGTLAGGGCLYIASEEERRDLDLLQEVIQEQGINRLYFPYVALQQFAHLSVLANRQFPSLKEVYSTGEQLVLTADIKHFFRQPVRLINLYGPSESHVCSAYVLPPESDKWGDAASIGYPLPGFTLLVVDEHLQLVPAGVAGELLIVSDFLSPGYHNKSEESARRFISAEGFATQSCHAYRTGDLVRLEHDDRFSYLGRIDNQLKIRGFRIEPSEVEAAINALEGVQVSAVVGRADTSGSKQLVAFIAGLMDDKSNQKDKIKRGLRLVLPEYMVPTELVFLDKLPTTPSGKIDRKALLKVDIIVESSAQMPERSLTKTQEQVRALWETLFPGRHIALHDDFFAIGGHSLLATQLVFLLRKAFNCDIPLRLLFNHPTLLAMAECIDGYVVSEKGPVDTVDRSFVQDGYERIHWLGGECSTPGLTLLTGATGFLGIYLLRSLLLAGTQSVICLVRARTDKHALARLRENAMRYGIADEIDFSRVEVCLGDIGQRDLGLSPDAYSRLAERVDTVFHAAAQINFLLSYSSVKQSNVQGTLNILAFCGCGGRKTLHYLSTIAVFSPRYPESPIVEHCVPGHPEALSIGYTQSKWVAERYVIQAREQGLDANVFRIGRIGGDSRTGACQSDDFLWRQIKSFIQMGLAPDPSSLSTDLLPVDFVAEAIVALARSEATRQENFHIFHPQSIRFDPVYRAIRSLGYPLETTSDGEWLQQLELCVTQGREVALGPVIHLFKENLLDTGDNAYGNPETTKRITQLGLRFPELSEETFKRMIVYFQRQKEIV</sequence>
<reference evidence="6" key="1">
    <citation type="journal article" date="2014" name="Proc. Natl. Acad. Sci. U.S.A.">
        <title>Enterotoxicity of a nonribosomal peptide causes antibiotic-associated colitis.</title>
        <authorList>
            <person name="Schneditz G."/>
            <person name="Rentner J."/>
            <person name="Roier S."/>
            <person name="Pletz J."/>
            <person name="Herzog K.A."/>
            <person name="Bucker R."/>
            <person name="Troeger H."/>
            <person name="Schild S."/>
            <person name="Weber H."/>
            <person name="Breinbauer R."/>
            <person name="Gorkiewicz G."/>
            <person name="Hogenauer C."/>
            <person name="Zechner E.L."/>
        </authorList>
    </citation>
    <scope>NUCLEOTIDE SEQUENCE</scope>
    <source>
        <strain evidence="6">AHC-6</strain>
    </source>
</reference>
<dbReference type="Gene3D" id="3.30.559.10">
    <property type="entry name" value="Chloramphenicol acetyltransferase-like domain"/>
    <property type="match status" value="1"/>
</dbReference>
<dbReference type="PANTHER" id="PTHR44845:SF6">
    <property type="entry name" value="BETA-ALANINE-ACTIVATING ENZYME"/>
    <property type="match status" value="1"/>
</dbReference>
<dbReference type="SUPFAM" id="SSF47336">
    <property type="entry name" value="ACP-like"/>
    <property type="match status" value="1"/>
</dbReference>
<dbReference type="PIRSF" id="PIRSF001617">
    <property type="entry name" value="Alpha-AR"/>
    <property type="match status" value="1"/>
</dbReference>
<dbReference type="InterPro" id="IPR000873">
    <property type="entry name" value="AMP-dep_synth/lig_dom"/>
</dbReference>
<dbReference type="SMART" id="SM00823">
    <property type="entry name" value="PKS_PP"/>
    <property type="match status" value="1"/>
</dbReference>
<dbReference type="InterPro" id="IPR013120">
    <property type="entry name" value="FAR_NAD-bd"/>
</dbReference>
<evidence type="ECO:0000313" key="6">
    <source>
        <dbReference type="EMBL" id="CDG76959.1"/>
    </source>
</evidence>
<dbReference type="InterPro" id="IPR036291">
    <property type="entry name" value="NAD(P)-bd_dom_sf"/>
</dbReference>
<dbReference type="Pfam" id="PF00501">
    <property type="entry name" value="AMP-binding"/>
    <property type="match status" value="1"/>
</dbReference>
<dbReference type="CDD" id="cd05235">
    <property type="entry name" value="SDR_e1"/>
    <property type="match status" value="1"/>
</dbReference>
<dbReference type="Gene3D" id="3.40.50.720">
    <property type="entry name" value="NAD(P)-binding Rossmann-like Domain"/>
    <property type="match status" value="1"/>
</dbReference>
<dbReference type="InterPro" id="IPR020806">
    <property type="entry name" value="PKS_PP-bd"/>
</dbReference>
<dbReference type="Gene3D" id="3.30.559.30">
    <property type="entry name" value="Nonribosomal peptide synthetase, condensation domain"/>
    <property type="match status" value="1"/>
</dbReference>
<dbReference type="InterPro" id="IPR001242">
    <property type="entry name" value="Condensation_dom"/>
</dbReference>
<dbReference type="Gene3D" id="3.30.300.30">
    <property type="match status" value="1"/>
</dbReference>
<dbReference type="PANTHER" id="PTHR44845">
    <property type="entry name" value="CARRIER DOMAIN-CONTAINING PROTEIN"/>
    <property type="match status" value="1"/>
</dbReference>
<dbReference type="RefSeq" id="WP_201506132.1">
    <property type="nucleotide sequence ID" value="NZ_CACSHZ010000095.1"/>
</dbReference>
<keyword evidence="4" id="KW-0436">Ligase</keyword>
<dbReference type="InterPro" id="IPR009081">
    <property type="entry name" value="PP-bd_ACP"/>
</dbReference>
<dbReference type="Gene3D" id="1.10.1200.10">
    <property type="entry name" value="ACP-like"/>
    <property type="match status" value="1"/>
</dbReference>
<dbReference type="InterPro" id="IPR036736">
    <property type="entry name" value="ACP-like_sf"/>
</dbReference>
<dbReference type="EMBL" id="HG425356">
    <property type="protein sequence ID" value="CDG76959.1"/>
    <property type="molecule type" value="Genomic_DNA"/>
</dbReference>
<dbReference type="SUPFAM" id="SSF51735">
    <property type="entry name" value="NAD(P)-binding Rossmann-fold domains"/>
    <property type="match status" value="1"/>
</dbReference>
<dbReference type="InterPro" id="IPR023213">
    <property type="entry name" value="CAT-like_dom_sf"/>
</dbReference>
<dbReference type="InterPro" id="IPR020845">
    <property type="entry name" value="AMP-binding_CS"/>
</dbReference>
<keyword evidence="2" id="KW-0596">Phosphopantetheine</keyword>
<proteinExistence type="predicted"/>
<dbReference type="InterPro" id="IPR010080">
    <property type="entry name" value="Thioester_reductase-like_dom"/>
</dbReference>
<dbReference type="SUPFAM" id="SSF56801">
    <property type="entry name" value="Acetyl-CoA synthetase-like"/>
    <property type="match status" value="1"/>
</dbReference>
<dbReference type="Pfam" id="PF13193">
    <property type="entry name" value="AMP-binding_C"/>
    <property type="match status" value="1"/>
</dbReference>
<dbReference type="InterPro" id="IPR010071">
    <property type="entry name" value="AA_adenyl_dom"/>
</dbReference>
<dbReference type="Gene3D" id="3.40.50.980">
    <property type="match status" value="2"/>
</dbReference>
<evidence type="ECO:0000259" key="5">
    <source>
        <dbReference type="PROSITE" id="PS50075"/>
    </source>
</evidence>
<organism evidence="6">
    <name type="scientific">Klebsiella oxytoca</name>
    <dbReference type="NCBI Taxonomy" id="571"/>
    <lineage>
        <taxon>Bacteria</taxon>
        <taxon>Pseudomonadati</taxon>
        <taxon>Pseudomonadota</taxon>
        <taxon>Gammaproteobacteria</taxon>
        <taxon>Enterobacterales</taxon>
        <taxon>Enterobacteriaceae</taxon>
        <taxon>Klebsiella/Raoultella group</taxon>
        <taxon>Klebsiella</taxon>
    </lineage>
</organism>
<gene>
    <name evidence="6" type="primary">npsB</name>
</gene>
<dbReference type="GO" id="GO:0016874">
    <property type="term" value="F:ligase activity"/>
    <property type="evidence" value="ECO:0007669"/>
    <property type="project" value="UniProtKB-KW"/>
</dbReference>
<evidence type="ECO:0000256" key="4">
    <source>
        <dbReference type="ARBA" id="ARBA00022598"/>
    </source>
</evidence>
<dbReference type="InterPro" id="IPR025110">
    <property type="entry name" value="AMP-bd_C"/>
</dbReference>
<dbReference type="NCBIfam" id="TIGR01733">
    <property type="entry name" value="AA-adenyl-dom"/>
    <property type="match status" value="1"/>
</dbReference>
<dbReference type="NCBIfam" id="TIGR01746">
    <property type="entry name" value="Thioester-redct"/>
    <property type="match status" value="1"/>
</dbReference>
<dbReference type="SMR" id="A0A077MKT8"/>
<comment type="cofactor">
    <cofactor evidence="1">
        <name>pantetheine 4'-phosphate</name>
        <dbReference type="ChEBI" id="CHEBI:47942"/>
    </cofactor>
</comment>
<dbReference type="Pfam" id="PF00668">
    <property type="entry name" value="Condensation"/>
    <property type="match status" value="1"/>
</dbReference>
<dbReference type="Pfam" id="PF07993">
    <property type="entry name" value="NAD_binding_4"/>
    <property type="match status" value="1"/>
</dbReference>
<dbReference type="Pfam" id="PF00550">
    <property type="entry name" value="PP-binding"/>
    <property type="match status" value="1"/>
</dbReference>
<feature type="domain" description="Carrier" evidence="5">
    <location>
        <begin position="989"/>
        <end position="1064"/>
    </location>
</feature>
<dbReference type="FunFam" id="3.40.50.980:FF:000001">
    <property type="entry name" value="Non-ribosomal peptide synthetase"/>
    <property type="match status" value="1"/>
</dbReference>
<dbReference type="PROSITE" id="PS50075">
    <property type="entry name" value="CARRIER"/>
    <property type="match status" value="1"/>
</dbReference>
<protein>
    <submittedName>
        <fullName evidence="6">Non-ribosomal peptide synthetase, terminal component</fullName>
    </submittedName>
</protein>
<dbReference type="InterPro" id="IPR006162">
    <property type="entry name" value="Ppantetheine_attach_site"/>
</dbReference>
<dbReference type="Gene3D" id="2.30.38.10">
    <property type="entry name" value="Luciferase, Domain 3"/>
    <property type="match status" value="1"/>
</dbReference>
<dbReference type="SUPFAM" id="SSF52777">
    <property type="entry name" value="CoA-dependent acyltransferases"/>
    <property type="match status" value="2"/>
</dbReference>
<keyword evidence="3" id="KW-0597">Phosphoprotein</keyword>
<dbReference type="GO" id="GO:0031177">
    <property type="term" value="F:phosphopantetheine binding"/>
    <property type="evidence" value="ECO:0007669"/>
    <property type="project" value="InterPro"/>
</dbReference>
<name>A0A077MKT8_KLEOX</name>
<dbReference type="InterPro" id="IPR045851">
    <property type="entry name" value="AMP-bd_C_sf"/>
</dbReference>
<dbReference type="PROSITE" id="PS00455">
    <property type="entry name" value="AMP_BINDING"/>
    <property type="match status" value="1"/>
</dbReference>
<dbReference type="PROSITE" id="PS00012">
    <property type="entry name" value="PHOSPHOPANTETHEINE"/>
    <property type="match status" value="1"/>
</dbReference>
<evidence type="ECO:0000256" key="2">
    <source>
        <dbReference type="ARBA" id="ARBA00022450"/>
    </source>
</evidence>
<accession>A0A077MKT8</accession>
<evidence type="ECO:0000256" key="1">
    <source>
        <dbReference type="ARBA" id="ARBA00001957"/>
    </source>
</evidence>